<feature type="compositionally biased region" description="Low complexity" evidence="1">
    <location>
        <begin position="37"/>
        <end position="46"/>
    </location>
</feature>
<comment type="caution">
    <text evidence="3">The sequence shown here is derived from an EMBL/GenBank/DDBJ whole genome shotgun (WGS) entry which is preliminary data.</text>
</comment>
<feature type="region of interest" description="Disordered" evidence="1">
    <location>
        <begin position="142"/>
        <end position="189"/>
    </location>
</feature>
<feature type="compositionally biased region" description="Low complexity" evidence="1">
    <location>
        <begin position="165"/>
        <end position="175"/>
    </location>
</feature>
<evidence type="ECO:0000313" key="4">
    <source>
        <dbReference type="Proteomes" id="UP000319213"/>
    </source>
</evidence>
<accession>A0A543J2I5</accession>
<dbReference type="Proteomes" id="UP000319213">
    <property type="component" value="Unassembled WGS sequence"/>
</dbReference>
<keyword evidence="2" id="KW-1133">Transmembrane helix</keyword>
<feature type="transmembrane region" description="Helical" evidence="2">
    <location>
        <begin position="192"/>
        <end position="212"/>
    </location>
</feature>
<reference evidence="3 4" key="1">
    <citation type="submission" date="2019-06" db="EMBL/GenBank/DDBJ databases">
        <title>Sequencing the genomes of 1000 actinobacteria strains.</title>
        <authorList>
            <person name="Klenk H.-P."/>
        </authorList>
    </citation>
    <scope>NUCLEOTIDE SEQUENCE [LARGE SCALE GENOMIC DNA]</scope>
    <source>
        <strain evidence="3 4">DSM 43186</strain>
    </source>
</reference>
<keyword evidence="2" id="KW-0812">Transmembrane</keyword>
<sequence length="217" mass="22105">MYGVRKIGQVTLAGTLVLCGAAACSAEEDLPSPPTPAAATESASPEQVVGRQPIRVELDPARVSAEGRTRSIRIRAYCPVPQGGTEHRATARSEAFTGVVTLVPPTGAQEGGGTPAAPVVTGSAVLRRDVNPGRYPVEVRCEGTNDSGTARLTVTRPRPTPTPTPTRTYPTRAPHAGGGGTAASGPADEQGIPLPLTGLGVAALVAGGVVFARRRFG</sequence>
<evidence type="ECO:0000313" key="3">
    <source>
        <dbReference type="EMBL" id="TQM77037.1"/>
    </source>
</evidence>
<evidence type="ECO:0000256" key="1">
    <source>
        <dbReference type="SAM" id="MobiDB-lite"/>
    </source>
</evidence>
<organism evidence="3 4">
    <name type="scientific">Thermopolyspora flexuosa</name>
    <dbReference type="NCBI Taxonomy" id="103836"/>
    <lineage>
        <taxon>Bacteria</taxon>
        <taxon>Bacillati</taxon>
        <taxon>Actinomycetota</taxon>
        <taxon>Actinomycetes</taxon>
        <taxon>Streptosporangiales</taxon>
        <taxon>Streptosporangiaceae</taxon>
        <taxon>Thermopolyspora</taxon>
    </lineage>
</organism>
<dbReference type="PROSITE" id="PS51257">
    <property type="entry name" value="PROKAR_LIPOPROTEIN"/>
    <property type="match status" value="1"/>
</dbReference>
<proteinExistence type="predicted"/>
<keyword evidence="4" id="KW-1185">Reference proteome</keyword>
<feature type="region of interest" description="Disordered" evidence="1">
    <location>
        <begin position="27"/>
        <end position="49"/>
    </location>
</feature>
<dbReference type="AlphaFoldDB" id="A0A543J2I5"/>
<name>A0A543J2I5_9ACTN</name>
<dbReference type="EMBL" id="VFPQ01000001">
    <property type="protein sequence ID" value="TQM77037.1"/>
    <property type="molecule type" value="Genomic_DNA"/>
</dbReference>
<evidence type="ECO:0000256" key="2">
    <source>
        <dbReference type="SAM" id="Phobius"/>
    </source>
</evidence>
<gene>
    <name evidence="3" type="ORF">FHX40_3789</name>
</gene>
<protein>
    <submittedName>
        <fullName evidence="3">Uncharacterized protein</fullName>
    </submittedName>
</protein>
<keyword evidence="2" id="KW-0472">Membrane</keyword>